<gene>
    <name evidence="1" type="ORF">K466DRAFT_595626</name>
</gene>
<evidence type="ECO:0000313" key="1">
    <source>
        <dbReference type="EMBL" id="TFK92009.1"/>
    </source>
</evidence>
<dbReference type="AlphaFoldDB" id="A0A5C3PTR6"/>
<keyword evidence="2" id="KW-1185">Reference proteome</keyword>
<organism evidence="1 2">
    <name type="scientific">Polyporus arcularius HHB13444</name>
    <dbReference type="NCBI Taxonomy" id="1314778"/>
    <lineage>
        <taxon>Eukaryota</taxon>
        <taxon>Fungi</taxon>
        <taxon>Dikarya</taxon>
        <taxon>Basidiomycota</taxon>
        <taxon>Agaricomycotina</taxon>
        <taxon>Agaricomycetes</taxon>
        <taxon>Polyporales</taxon>
        <taxon>Polyporaceae</taxon>
        <taxon>Polyporus</taxon>
    </lineage>
</organism>
<reference evidence="1 2" key="1">
    <citation type="journal article" date="2019" name="Nat. Ecol. Evol.">
        <title>Megaphylogeny resolves global patterns of mushroom evolution.</title>
        <authorList>
            <person name="Varga T."/>
            <person name="Krizsan K."/>
            <person name="Foldi C."/>
            <person name="Dima B."/>
            <person name="Sanchez-Garcia M."/>
            <person name="Sanchez-Ramirez S."/>
            <person name="Szollosi G.J."/>
            <person name="Szarkandi J.G."/>
            <person name="Papp V."/>
            <person name="Albert L."/>
            <person name="Andreopoulos W."/>
            <person name="Angelini C."/>
            <person name="Antonin V."/>
            <person name="Barry K.W."/>
            <person name="Bougher N.L."/>
            <person name="Buchanan P."/>
            <person name="Buyck B."/>
            <person name="Bense V."/>
            <person name="Catcheside P."/>
            <person name="Chovatia M."/>
            <person name="Cooper J."/>
            <person name="Damon W."/>
            <person name="Desjardin D."/>
            <person name="Finy P."/>
            <person name="Geml J."/>
            <person name="Haridas S."/>
            <person name="Hughes K."/>
            <person name="Justo A."/>
            <person name="Karasinski D."/>
            <person name="Kautmanova I."/>
            <person name="Kiss B."/>
            <person name="Kocsube S."/>
            <person name="Kotiranta H."/>
            <person name="LaButti K.M."/>
            <person name="Lechner B.E."/>
            <person name="Liimatainen K."/>
            <person name="Lipzen A."/>
            <person name="Lukacs Z."/>
            <person name="Mihaltcheva S."/>
            <person name="Morgado L.N."/>
            <person name="Niskanen T."/>
            <person name="Noordeloos M.E."/>
            <person name="Ohm R.A."/>
            <person name="Ortiz-Santana B."/>
            <person name="Ovrebo C."/>
            <person name="Racz N."/>
            <person name="Riley R."/>
            <person name="Savchenko A."/>
            <person name="Shiryaev A."/>
            <person name="Soop K."/>
            <person name="Spirin V."/>
            <person name="Szebenyi C."/>
            <person name="Tomsovsky M."/>
            <person name="Tulloss R.E."/>
            <person name="Uehling J."/>
            <person name="Grigoriev I.V."/>
            <person name="Vagvolgyi C."/>
            <person name="Papp T."/>
            <person name="Martin F.M."/>
            <person name="Miettinen O."/>
            <person name="Hibbett D.S."/>
            <person name="Nagy L.G."/>
        </authorList>
    </citation>
    <scope>NUCLEOTIDE SEQUENCE [LARGE SCALE GENOMIC DNA]</scope>
    <source>
        <strain evidence="1 2">HHB13444</strain>
    </source>
</reference>
<protein>
    <submittedName>
        <fullName evidence="1">Uncharacterized protein</fullName>
    </submittedName>
</protein>
<dbReference type="Proteomes" id="UP000308197">
    <property type="component" value="Unassembled WGS sequence"/>
</dbReference>
<accession>A0A5C3PTR6</accession>
<proteinExistence type="predicted"/>
<name>A0A5C3PTR6_9APHY</name>
<evidence type="ECO:0000313" key="2">
    <source>
        <dbReference type="Proteomes" id="UP000308197"/>
    </source>
</evidence>
<dbReference type="InParanoid" id="A0A5C3PTR6"/>
<sequence length="84" mass="9418">MSSSDSEEDAEDVMRPPEGVNIAARMLVDPELLSSMEDVGDFADDPLMADLCKRVWFWQKHASVPRNYNPQVIPECVYAAVIAF</sequence>
<dbReference type="EMBL" id="ML211007">
    <property type="protein sequence ID" value="TFK92009.1"/>
    <property type="molecule type" value="Genomic_DNA"/>
</dbReference>